<dbReference type="SMART" id="SM00827">
    <property type="entry name" value="PKS_AT"/>
    <property type="match status" value="1"/>
</dbReference>
<dbReference type="Gene3D" id="3.30.70.3290">
    <property type="match status" value="1"/>
</dbReference>
<dbReference type="Gene3D" id="3.10.129.110">
    <property type="entry name" value="Polyketide synthase dehydratase"/>
    <property type="match status" value="1"/>
</dbReference>
<dbReference type="PROSITE" id="PS50075">
    <property type="entry name" value="CARRIER"/>
    <property type="match status" value="2"/>
</dbReference>
<dbReference type="GO" id="GO:0031177">
    <property type="term" value="F:phosphopantetheine binding"/>
    <property type="evidence" value="ECO:0007669"/>
    <property type="project" value="InterPro"/>
</dbReference>
<dbReference type="CDD" id="cd00833">
    <property type="entry name" value="PKS"/>
    <property type="match status" value="1"/>
</dbReference>
<feature type="domain" description="Ketosynthase family 3 (KS3)" evidence="8">
    <location>
        <begin position="668"/>
        <end position="1096"/>
    </location>
</feature>
<proteinExistence type="predicted"/>
<dbReference type="CDD" id="cd05274">
    <property type="entry name" value="KR_FAS_SDR_x"/>
    <property type="match status" value="1"/>
</dbReference>
<evidence type="ECO:0000256" key="4">
    <source>
        <dbReference type="ARBA" id="ARBA00022679"/>
    </source>
</evidence>
<dbReference type="Pfam" id="PF00109">
    <property type="entry name" value="ketoacyl-synt"/>
    <property type="match status" value="1"/>
</dbReference>
<protein>
    <recommendedName>
        <fullName evidence="12">Polyketide synthase</fullName>
    </recommendedName>
</protein>
<dbReference type="PANTHER" id="PTHR43775">
    <property type="entry name" value="FATTY ACID SYNTHASE"/>
    <property type="match status" value="1"/>
</dbReference>
<dbReference type="Pfam" id="PF08659">
    <property type="entry name" value="KR"/>
    <property type="match status" value="1"/>
</dbReference>
<dbReference type="InterPro" id="IPR042104">
    <property type="entry name" value="PKS_dehydratase_sf"/>
</dbReference>
<dbReference type="SUPFAM" id="SSF51735">
    <property type="entry name" value="NAD(P)-binding Rossmann-fold domains"/>
    <property type="match status" value="1"/>
</dbReference>
<organism evidence="10 11">
    <name type="scientific">Roridomyces roridus</name>
    <dbReference type="NCBI Taxonomy" id="1738132"/>
    <lineage>
        <taxon>Eukaryota</taxon>
        <taxon>Fungi</taxon>
        <taxon>Dikarya</taxon>
        <taxon>Basidiomycota</taxon>
        <taxon>Agaricomycotina</taxon>
        <taxon>Agaricomycetes</taxon>
        <taxon>Agaricomycetidae</taxon>
        <taxon>Agaricales</taxon>
        <taxon>Marasmiineae</taxon>
        <taxon>Mycenaceae</taxon>
        <taxon>Roridomyces</taxon>
    </lineage>
</organism>
<dbReference type="Gene3D" id="1.10.1200.10">
    <property type="entry name" value="ACP-like"/>
    <property type="match status" value="2"/>
</dbReference>
<name>A0AAD7BYZ4_9AGAR</name>
<dbReference type="InterPro" id="IPR014043">
    <property type="entry name" value="Acyl_transferase_dom"/>
</dbReference>
<dbReference type="SUPFAM" id="SSF47336">
    <property type="entry name" value="ACP-like"/>
    <property type="match status" value="2"/>
</dbReference>
<feature type="domain" description="Carrier" evidence="7">
    <location>
        <begin position="571"/>
        <end position="647"/>
    </location>
</feature>
<dbReference type="Gene3D" id="3.40.50.720">
    <property type="entry name" value="NAD(P)-binding Rossmann-like Domain"/>
    <property type="match status" value="1"/>
</dbReference>
<gene>
    <name evidence="10" type="ORF">FB45DRAFT_909481</name>
</gene>
<accession>A0AAD7BYZ4</accession>
<dbReference type="InterPro" id="IPR020806">
    <property type="entry name" value="PKS_PP-bd"/>
</dbReference>
<evidence type="ECO:0000259" key="8">
    <source>
        <dbReference type="PROSITE" id="PS52004"/>
    </source>
</evidence>
<keyword evidence="4" id="KW-0808">Transferase</keyword>
<evidence type="ECO:0000256" key="3">
    <source>
        <dbReference type="ARBA" id="ARBA00022553"/>
    </source>
</evidence>
<feature type="region of interest" description="N-terminal hotdog fold" evidence="5">
    <location>
        <begin position="1561"/>
        <end position="1673"/>
    </location>
</feature>
<dbReference type="SMART" id="SM00822">
    <property type="entry name" value="PKS_KR"/>
    <property type="match status" value="1"/>
</dbReference>
<dbReference type="Pfam" id="PF00550">
    <property type="entry name" value="PP-binding"/>
    <property type="match status" value="1"/>
</dbReference>
<dbReference type="SMART" id="SM00823">
    <property type="entry name" value="PKS_PP"/>
    <property type="match status" value="1"/>
</dbReference>
<dbReference type="SUPFAM" id="SSF53901">
    <property type="entry name" value="Thiolase-like"/>
    <property type="match status" value="1"/>
</dbReference>
<evidence type="ECO:0000256" key="6">
    <source>
        <dbReference type="SAM" id="MobiDB-lite"/>
    </source>
</evidence>
<dbReference type="InterPro" id="IPR014030">
    <property type="entry name" value="Ketoacyl_synth_N"/>
</dbReference>
<feature type="domain" description="PKS/mFAS DH" evidence="9">
    <location>
        <begin position="1561"/>
        <end position="1834"/>
    </location>
</feature>
<keyword evidence="2" id="KW-0596">Phosphopantetheine</keyword>
<evidence type="ECO:0000313" key="10">
    <source>
        <dbReference type="EMBL" id="KAJ7634663.1"/>
    </source>
</evidence>
<dbReference type="InterPro" id="IPR016039">
    <property type="entry name" value="Thiolase-like"/>
</dbReference>
<feature type="domain" description="Carrier" evidence="7">
    <location>
        <begin position="2287"/>
        <end position="2362"/>
    </location>
</feature>
<sequence length="2365" mass="255393">MTGHPTSFPAVFRAHIANPASRNRVAVECADEKWTYDDLDVISTGLALEIAQKYGSRPTVATISENLPYTFALSIAVWKLGGILAPIDYHTPETLLRPMLQNIIPACVVVPSIEQATQNIVLDAGWPVLSFAPEESTMEALCQRFTEALDLAPDESLLVDPNSVAIYLFTSSASDVTNIKCVPLTHRTLITQAHSVLAWNRRTFPQTSFDHLRNLGFAPFSHMLAVLDIGWNWYLTAGCYIFGLTPSGYLAQREEASSDMATHLLQSIEKFRPDTFGAVPWIFESIMKLVLAEPDAERQTKLNSVLAGFKMVTLGGAPTSEKCVRWTQSVGIPLSLQMGMTELGGSLFHRVADLVDNGWPVSQRLTEDAEFALVDVDGNPHPSEGELWISSRVIATGYLRHDSSPFSIGPDGLITFKTGDRYRLTDGRLKWLGRMTDFIILGSGEMVDPRILERSLDECPPIARTCIIGNNFLRTAEFLCALVELKPGEKRGDASTNMEVSRAIREVNRQLAPPLRIKWTRVFILEEGQSIPINTKKQIFRKKLEALFGRLVNPNNAHVSDTGPTESVADQALFNVVAQVVATGLGVPPETLLLDEQSTFAEFGMDSASSVSIVSNLNERLGLKLPRNTCHTYVDLKSLTAFISERLGQADVVPALQKAPKVDNSSSADDVVIVGQAMRLPGDISTPESFWEALVDMREDLMIPMPSDRWDHSTFYKPYDETGSDAGYITFKKAGFIEVGSFDNAFFGISAAEAFFVAPAVRISLETAFQALENANIASASLKGTRTGVFAAGGMDVGYSHLMFSAMGFDSYSRFHGTGTANSTICGRLSYLLDVHGPSTIVDTACSGGMVAFDQAVQYLRSGQAETAIVLGTNTHTWFTSAQKMTSPHSRCATFASDADGYVPSEAAVAFVLKTKQAALRDGDTILAVVKAAGTTHNGKSQGLAAPSATGQADLQRSLLSAASMAPSDIDFFETHGTGTSLGDLIEIEGINSVFAGSHTPERPLIIGASKTVYGHTEVTAGLVGILKAIKQLETGHVTGLNSIVDGKLNPELDLTTVPLLIPSDTAHLKRSEMPLRGLVVAYGFAGTLSGTILEAPPRPKAISGVAEPSWMLFAVSAKTLEALNQQLRQYLEFCSNAPPDQFGSICYTSCIGRDMYRYRFSCVAKDMDGLVQRLQGALSQISAAPSPNSNARLVLAFPGQGSQYFGMASALSRKFQDFKVILKDAAKMATSLAGFDVLSLLLGQGQDEIDKSDVAQICIFVYQYAVSQFLRKLGVKSHAVIGNSLGEISAAVQAGALSYELGLRFVVARAKILAADPARPAGMLAIAGNQATILGHIRDLHLEERVVIAVFSSKDSHVVSGDLEAIHTLLSHVKRAGTRATLLNVDQGFHSHSIDGRLQDLATWLSENAQSARPLALPIFSTALGRQLAVKEVIPPQYWVDHARNPVRFAQAAAKIKEDKLFKRAIILDVGPTPTAWAALQSNDLSDNLLLSSSAKKGKDQELAFLSAIASLIECGVNPDVAALFGPGIPKTNLPSYPFQRQRFYPDVIPTRSLLYPTGSSTGGTVTPLTSEDEISASPPSTFVVDPSLFEVLNDHRIQGEVVLPGAGMVDAFARVRAKESLNIRFHRPWVLSAPGQISNMEFGADSAFTLYDDNKGDKLCTGTYSAATPHTAALAGLTEGLPTNSRTWDDVYVDFVNVQFGPLFKSITSVLVWDKYAEGHITVKPSSNPENDRIRALDACLHMFGTFGAFATNMDSELSFQSGAFLPWSLEGYTMCMDALPETFVCRYRLPISRERGGRVVSTAFEVFSLSGKLLAYCAKYSVAWIDMSASQAQDQSVFQQVWIPKALGPASSSDQGSRIIFSKSRSDWTTACSPDSVFVDLEDFASIDIKPQSTIILDAMADDKPESELFSAFWQKMLFLMKSLGRQKTGTFTLVVVSASSSTEPSVLGPMAQGMLRVFRRELGTDKAYGIEVPADASPKDIARIVESELGATRGAVKDNIVSYRSPSLLRFVPQLQPLLLDEASSVVPSGVAVIVGMGSIGFALSSHMIAAGFSSVVFIGRRPSTDAKVSKQLSTVASAQVGYLQADVSNRDSLRTALRRIIVEYGSIKSIIHTAASVHDMTIASITVDAFDTVIRPKVHGAYNLHLLAEELGLELHSFVLLSSISVPLGNPGQVAYVAANSFLDSLAAFRQSRGLPGVSLQLGPWESELMDNLATQASNDGAVPVMTMAHKDGLPLIIRSLASPVPVQLIASVNPQALSRIPAFATDSLFSVLFTDTADKPSGQELNPHIYPYRVLELSDSEPLELNDSMTATGIDSIAFGQIRGAVLKQLGVDIPLVYLSDAFTLNDMLAYVQESAGGH</sequence>
<dbReference type="InterPro" id="IPR016035">
    <property type="entry name" value="Acyl_Trfase/lysoPLipase"/>
</dbReference>
<dbReference type="InterPro" id="IPR009081">
    <property type="entry name" value="PP-bd_ACP"/>
</dbReference>
<reference evidence="10" key="1">
    <citation type="submission" date="2023-03" db="EMBL/GenBank/DDBJ databases">
        <title>Massive genome expansion in bonnet fungi (Mycena s.s.) driven by repeated elements and novel gene families across ecological guilds.</title>
        <authorList>
            <consortium name="Lawrence Berkeley National Laboratory"/>
            <person name="Harder C.B."/>
            <person name="Miyauchi S."/>
            <person name="Viragh M."/>
            <person name="Kuo A."/>
            <person name="Thoen E."/>
            <person name="Andreopoulos B."/>
            <person name="Lu D."/>
            <person name="Skrede I."/>
            <person name="Drula E."/>
            <person name="Henrissat B."/>
            <person name="Morin E."/>
            <person name="Kohler A."/>
            <person name="Barry K."/>
            <person name="LaButti K."/>
            <person name="Morin E."/>
            <person name="Salamov A."/>
            <person name="Lipzen A."/>
            <person name="Mereny Z."/>
            <person name="Hegedus B."/>
            <person name="Baldrian P."/>
            <person name="Stursova M."/>
            <person name="Weitz H."/>
            <person name="Taylor A."/>
            <person name="Grigoriev I.V."/>
            <person name="Nagy L.G."/>
            <person name="Martin F."/>
            <person name="Kauserud H."/>
        </authorList>
    </citation>
    <scope>NUCLEOTIDE SEQUENCE</scope>
    <source>
        <strain evidence="10">9284</strain>
    </source>
</reference>
<dbReference type="Pfam" id="PF00501">
    <property type="entry name" value="AMP-binding"/>
    <property type="match status" value="1"/>
</dbReference>
<dbReference type="InterPro" id="IPR036736">
    <property type="entry name" value="ACP-like_sf"/>
</dbReference>
<feature type="region of interest" description="C-terminal hotdog fold" evidence="5">
    <location>
        <begin position="1685"/>
        <end position="1834"/>
    </location>
</feature>
<dbReference type="Gene3D" id="3.40.47.10">
    <property type="match status" value="1"/>
</dbReference>
<dbReference type="SUPFAM" id="SSF52151">
    <property type="entry name" value="FabD/lysophospholipase-like"/>
    <property type="match status" value="1"/>
</dbReference>
<dbReference type="InterPro" id="IPR014031">
    <property type="entry name" value="Ketoacyl_synth_C"/>
</dbReference>
<dbReference type="SMART" id="SM01294">
    <property type="entry name" value="PKS_PP_betabranch"/>
    <property type="match status" value="1"/>
</dbReference>
<feature type="active site" description="Proton donor; for dehydratase activity" evidence="5">
    <location>
        <position position="1740"/>
    </location>
</feature>
<dbReference type="GO" id="GO:0006633">
    <property type="term" value="P:fatty acid biosynthetic process"/>
    <property type="evidence" value="ECO:0007669"/>
    <property type="project" value="TreeGrafter"/>
</dbReference>
<dbReference type="InterPro" id="IPR016036">
    <property type="entry name" value="Malonyl_transacylase_ACP-bd"/>
</dbReference>
<dbReference type="SMART" id="SM00825">
    <property type="entry name" value="PKS_KS"/>
    <property type="match status" value="1"/>
</dbReference>
<dbReference type="Pfam" id="PF22621">
    <property type="entry name" value="CurL-like_PKS_C"/>
    <property type="match status" value="1"/>
</dbReference>
<dbReference type="PROSITE" id="PS52019">
    <property type="entry name" value="PKS_MFAS_DH"/>
    <property type="match status" value="1"/>
</dbReference>
<comment type="caution">
    <text evidence="10">The sequence shown here is derived from an EMBL/GenBank/DDBJ whole genome shotgun (WGS) entry which is preliminary data.</text>
</comment>
<dbReference type="GO" id="GO:0004312">
    <property type="term" value="F:fatty acid synthase activity"/>
    <property type="evidence" value="ECO:0007669"/>
    <property type="project" value="TreeGrafter"/>
</dbReference>
<feature type="compositionally biased region" description="Low complexity" evidence="6">
    <location>
        <begin position="1561"/>
        <end position="1571"/>
    </location>
</feature>
<evidence type="ECO:0000259" key="7">
    <source>
        <dbReference type="PROSITE" id="PS50075"/>
    </source>
</evidence>
<feature type="active site" description="Proton acceptor; for dehydratase activity" evidence="5">
    <location>
        <position position="1597"/>
    </location>
</feature>
<dbReference type="InterPro" id="IPR000873">
    <property type="entry name" value="AMP-dep_synth/lig_dom"/>
</dbReference>
<dbReference type="SUPFAM" id="SSF56801">
    <property type="entry name" value="Acetyl-CoA synthetase-like"/>
    <property type="match status" value="1"/>
</dbReference>
<dbReference type="Proteomes" id="UP001221142">
    <property type="component" value="Unassembled WGS sequence"/>
</dbReference>
<dbReference type="PROSITE" id="PS52004">
    <property type="entry name" value="KS3_2"/>
    <property type="match status" value="1"/>
</dbReference>
<dbReference type="Pfam" id="PF23562">
    <property type="entry name" value="AMP-binding_C_3"/>
    <property type="match status" value="1"/>
</dbReference>
<dbReference type="SUPFAM" id="SSF55048">
    <property type="entry name" value="Probable ACP-binding domain of malonyl-CoA ACP transacylase"/>
    <property type="match status" value="1"/>
</dbReference>
<evidence type="ECO:0000256" key="1">
    <source>
        <dbReference type="ARBA" id="ARBA00005179"/>
    </source>
</evidence>
<dbReference type="EMBL" id="JARKIF010000007">
    <property type="protein sequence ID" value="KAJ7634663.1"/>
    <property type="molecule type" value="Genomic_DNA"/>
</dbReference>
<dbReference type="PANTHER" id="PTHR43775:SF37">
    <property type="entry name" value="SI:DKEY-61P9.11"/>
    <property type="match status" value="1"/>
</dbReference>
<dbReference type="InterPro" id="IPR013968">
    <property type="entry name" value="PKS_KR"/>
</dbReference>
<comment type="pathway">
    <text evidence="1">Secondary metabolite biosynthesis.</text>
</comment>
<dbReference type="InterPro" id="IPR049900">
    <property type="entry name" value="PKS_mFAS_DH"/>
</dbReference>
<keyword evidence="3" id="KW-0597">Phosphoprotein</keyword>
<evidence type="ECO:0008006" key="12">
    <source>
        <dbReference type="Google" id="ProtNLM"/>
    </source>
</evidence>
<dbReference type="Gene3D" id="3.40.366.10">
    <property type="entry name" value="Malonyl-Coenzyme A Acyl Carrier Protein, domain 2"/>
    <property type="match status" value="1"/>
</dbReference>
<keyword evidence="11" id="KW-1185">Reference proteome</keyword>
<dbReference type="InterPro" id="IPR036291">
    <property type="entry name" value="NAD(P)-bd_dom_sf"/>
</dbReference>
<dbReference type="Pfam" id="PF00698">
    <property type="entry name" value="Acyl_transf_1"/>
    <property type="match status" value="1"/>
</dbReference>
<dbReference type="Pfam" id="PF02801">
    <property type="entry name" value="Ketoacyl-synt_C"/>
    <property type="match status" value="1"/>
</dbReference>
<dbReference type="InterPro" id="IPR042099">
    <property type="entry name" value="ANL_N_sf"/>
</dbReference>
<dbReference type="InterPro" id="IPR057326">
    <property type="entry name" value="KR_dom"/>
</dbReference>
<evidence type="ECO:0000313" key="11">
    <source>
        <dbReference type="Proteomes" id="UP001221142"/>
    </source>
</evidence>
<dbReference type="InterPro" id="IPR050091">
    <property type="entry name" value="PKS_NRPS_Biosynth_Enz"/>
</dbReference>
<evidence type="ECO:0000256" key="5">
    <source>
        <dbReference type="PROSITE-ProRule" id="PRU01363"/>
    </source>
</evidence>
<dbReference type="InterPro" id="IPR020841">
    <property type="entry name" value="PKS_Beta-ketoAc_synthase_dom"/>
</dbReference>
<evidence type="ECO:0000259" key="9">
    <source>
        <dbReference type="PROSITE" id="PS52019"/>
    </source>
</evidence>
<dbReference type="InterPro" id="IPR001227">
    <property type="entry name" value="Ac_transferase_dom_sf"/>
</dbReference>
<feature type="region of interest" description="Disordered" evidence="6">
    <location>
        <begin position="1561"/>
        <end position="1580"/>
    </location>
</feature>
<dbReference type="Gene3D" id="3.40.50.12780">
    <property type="entry name" value="N-terminal domain of ligase-like"/>
    <property type="match status" value="1"/>
</dbReference>
<evidence type="ECO:0000256" key="2">
    <source>
        <dbReference type="ARBA" id="ARBA00022450"/>
    </source>
</evidence>